<accession>A0A8H6KXX9</accession>
<proteinExistence type="predicted"/>
<evidence type="ECO:0000313" key="1">
    <source>
        <dbReference type="EMBL" id="KAF6839198.1"/>
    </source>
</evidence>
<evidence type="ECO:0000313" key="2">
    <source>
        <dbReference type="Proteomes" id="UP000654918"/>
    </source>
</evidence>
<dbReference type="AlphaFoldDB" id="A0A8H6KXX9"/>
<comment type="caution">
    <text evidence="1">The sequence shown here is derived from an EMBL/GenBank/DDBJ whole genome shotgun (WGS) entry which is preliminary data.</text>
</comment>
<evidence type="ECO:0008006" key="3">
    <source>
        <dbReference type="Google" id="ProtNLM"/>
    </source>
</evidence>
<organism evidence="1 2">
    <name type="scientific">Colletotrichum plurivorum</name>
    <dbReference type="NCBI Taxonomy" id="2175906"/>
    <lineage>
        <taxon>Eukaryota</taxon>
        <taxon>Fungi</taxon>
        <taxon>Dikarya</taxon>
        <taxon>Ascomycota</taxon>
        <taxon>Pezizomycotina</taxon>
        <taxon>Sordariomycetes</taxon>
        <taxon>Hypocreomycetidae</taxon>
        <taxon>Glomerellales</taxon>
        <taxon>Glomerellaceae</taxon>
        <taxon>Colletotrichum</taxon>
        <taxon>Colletotrichum orchidearum species complex</taxon>
    </lineage>
</organism>
<protein>
    <recommendedName>
        <fullName evidence="3">Fungal N-terminal domain-containing protein</fullName>
    </recommendedName>
</protein>
<dbReference type="EMBL" id="WIGO01000014">
    <property type="protein sequence ID" value="KAF6839198.1"/>
    <property type="molecule type" value="Genomic_DNA"/>
</dbReference>
<sequence>MAEILGVVTGAFAVAELTGKFGMSLFKLKQLWDEVQEVPESINRTLRQLELVRPVIAELKAVLLEQTENAYQGSAAYSSIQACNHVVDEMEALAVELQSQIATARRSRRSIAKLKVSFKKESIQHHHERLRFILDLVSISQMTCMIPHDPSQASGLDYRKDLGSPGV</sequence>
<gene>
    <name evidence="1" type="ORF">CPLU01_01936</name>
</gene>
<keyword evidence="2" id="KW-1185">Reference proteome</keyword>
<dbReference type="Proteomes" id="UP000654918">
    <property type="component" value="Unassembled WGS sequence"/>
</dbReference>
<name>A0A8H6KXX9_9PEZI</name>
<reference evidence="1" key="1">
    <citation type="journal article" date="2020" name="Phytopathology">
        <title>Genome Sequence Resources of Colletotrichum truncatum, C. plurivorum, C. musicola, and C. sojae: Four Species Pathogenic to Soybean (Glycine max).</title>
        <authorList>
            <person name="Rogerio F."/>
            <person name="Boufleur T.R."/>
            <person name="Ciampi-Guillardi M."/>
            <person name="Sukno S.A."/>
            <person name="Thon M.R."/>
            <person name="Massola Junior N.S."/>
            <person name="Baroncelli R."/>
        </authorList>
    </citation>
    <scope>NUCLEOTIDE SEQUENCE</scope>
    <source>
        <strain evidence="1">LFN00145</strain>
    </source>
</reference>